<evidence type="ECO:0000256" key="1">
    <source>
        <dbReference type="SAM" id="Phobius"/>
    </source>
</evidence>
<name>A0A9D1J2N0_9FIRM</name>
<feature type="domain" description="Peptidase C39-like" evidence="2">
    <location>
        <begin position="89"/>
        <end position="209"/>
    </location>
</feature>
<gene>
    <name evidence="3" type="ORF">IAB38_02115</name>
</gene>
<keyword evidence="1" id="KW-0812">Transmembrane</keyword>
<dbReference type="Pfam" id="PF13529">
    <property type="entry name" value="Peptidase_C39_2"/>
    <property type="match status" value="1"/>
</dbReference>
<comment type="caution">
    <text evidence="3">The sequence shown here is derived from an EMBL/GenBank/DDBJ whole genome shotgun (WGS) entry which is preliminary data.</text>
</comment>
<proteinExistence type="predicted"/>
<feature type="transmembrane region" description="Helical" evidence="1">
    <location>
        <begin position="7"/>
        <end position="26"/>
    </location>
</feature>
<dbReference type="Proteomes" id="UP000824232">
    <property type="component" value="Unassembled WGS sequence"/>
</dbReference>
<reference evidence="3" key="1">
    <citation type="submission" date="2020-10" db="EMBL/GenBank/DDBJ databases">
        <authorList>
            <person name="Gilroy R."/>
        </authorList>
    </citation>
    <scope>NUCLEOTIDE SEQUENCE</scope>
    <source>
        <strain evidence="3">CHK184-20233</strain>
    </source>
</reference>
<protein>
    <submittedName>
        <fullName evidence="3">C39 family peptidase</fullName>
    </submittedName>
</protein>
<evidence type="ECO:0000313" key="4">
    <source>
        <dbReference type="Proteomes" id="UP000824232"/>
    </source>
</evidence>
<dbReference type="EMBL" id="DVHC01000024">
    <property type="protein sequence ID" value="HIR58821.1"/>
    <property type="molecule type" value="Genomic_DNA"/>
</dbReference>
<dbReference type="InterPro" id="IPR039564">
    <property type="entry name" value="Peptidase_C39-like"/>
</dbReference>
<sequence length="240" mass="27762">MKKKRRLKFKNIIILGLFIGLGFYFYENYIEINYPSYEVIKEDTSNDYEGLGKEKTENEDGYFSTFTTNSPYKKTYIEYKQNGNASWSNNTYWGGVMKDTGCGITSLAIVLSGYGFDFTPEDLRKRYYPVMDYNTLGDELSLTYGINNSDFYYDSLHLSNEEILKHLKSNRPIIVCLSSNLGKNRWTTTSHYMVLLASNNNKVYVSNPNGLEDTSKSSGWYDIDEITPYLVKALYVEDFN</sequence>
<evidence type="ECO:0000259" key="2">
    <source>
        <dbReference type="Pfam" id="PF13529"/>
    </source>
</evidence>
<keyword evidence="1" id="KW-0472">Membrane</keyword>
<evidence type="ECO:0000313" key="3">
    <source>
        <dbReference type="EMBL" id="HIR58821.1"/>
    </source>
</evidence>
<keyword evidence="1" id="KW-1133">Transmembrane helix</keyword>
<organism evidence="3 4">
    <name type="scientific">Candidatus Onthousia excrementipullorum</name>
    <dbReference type="NCBI Taxonomy" id="2840884"/>
    <lineage>
        <taxon>Bacteria</taxon>
        <taxon>Bacillati</taxon>
        <taxon>Bacillota</taxon>
        <taxon>Bacilli</taxon>
        <taxon>Candidatus Onthousia</taxon>
    </lineage>
</organism>
<dbReference type="Gene3D" id="3.90.70.10">
    <property type="entry name" value="Cysteine proteinases"/>
    <property type="match status" value="1"/>
</dbReference>
<dbReference type="AlphaFoldDB" id="A0A9D1J2N0"/>
<reference evidence="3" key="2">
    <citation type="journal article" date="2021" name="PeerJ">
        <title>Extensive microbial diversity within the chicken gut microbiome revealed by metagenomics and culture.</title>
        <authorList>
            <person name="Gilroy R."/>
            <person name="Ravi A."/>
            <person name="Getino M."/>
            <person name="Pursley I."/>
            <person name="Horton D.L."/>
            <person name="Alikhan N.F."/>
            <person name="Baker D."/>
            <person name="Gharbi K."/>
            <person name="Hall N."/>
            <person name="Watson M."/>
            <person name="Adriaenssens E.M."/>
            <person name="Foster-Nyarko E."/>
            <person name="Jarju S."/>
            <person name="Secka A."/>
            <person name="Antonio M."/>
            <person name="Oren A."/>
            <person name="Chaudhuri R.R."/>
            <person name="La Ragione R."/>
            <person name="Hildebrand F."/>
            <person name="Pallen M.J."/>
        </authorList>
    </citation>
    <scope>NUCLEOTIDE SEQUENCE</scope>
    <source>
        <strain evidence="3">CHK184-20233</strain>
    </source>
</reference>
<accession>A0A9D1J2N0</accession>